<dbReference type="InterPro" id="IPR017871">
    <property type="entry name" value="ABC_transporter-like_CS"/>
</dbReference>
<accession>N2AEC9</accession>
<dbReference type="Proteomes" id="UP000012589">
    <property type="component" value="Unassembled WGS sequence"/>
</dbReference>
<dbReference type="GO" id="GO:0016887">
    <property type="term" value="F:ATP hydrolysis activity"/>
    <property type="evidence" value="ECO:0007669"/>
    <property type="project" value="InterPro"/>
</dbReference>
<keyword evidence="1" id="KW-0813">Transport</keyword>
<reference evidence="5 6" key="1">
    <citation type="journal article" date="2014" name="Genome Announc.">
        <title>Draft genome sequences of the altered schaedler flora, a defined bacterial community from gnotobiotic mice.</title>
        <authorList>
            <person name="Wannemuehler M.J."/>
            <person name="Overstreet A.M."/>
            <person name="Ward D.V."/>
            <person name="Phillips G.J."/>
        </authorList>
    </citation>
    <scope>NUCLEOTIDE SEQUENCE [LARGE SCALE GENOMIC DNA]</scope>
    <source>
        <strain evidence="5 6">ASF492</strain>
    </source>
</reference>
<dbReference type="InterPro" id="IPR050093">
    <property type="entry name" value="ABC_SmlMolc_Importer"/>
</dbReference>
<keyword evidence="3" id="KW-0067">ATP-binding</keyword>
<comment type="caution">
    <text evidence="5">The sequence shown here is derived from an EMBL/GenBank/DDBJ whole genome shotgun (WGS) entry which is preliminary data.</text>
</comment>
<gene>
    <name evidence="5" type="ORF">C823_03814</name>
</gene>
<evidence type="ECO:0000313" key="5">
    <source>
        <dbReference type="EMBL" id="EMZ22769.1"/>
    </source>
</evidence>
<dbReference type="GO" id="GO:0005524">
    <property type="term" value="F:ATP binding"/>
    <property type="evidence" value="ECO:0007669"/>
    <property type="project" value="UniProtKB-KW"/>
</dbReference>
<proteinExistence type="predicted"/>
<dbReference type="Pfam" id="PF00005">
    <property type="entry name" value="ABC_tran"/>
    <property type="match status" value="1"/>
</dbReference>
<dbReference type="STRING" id="1235802.C823_03814"/>
<dbReference type="PANTHER" id="PTHR42781">
    <property type="entry name" value="SPERMIDINE/PUTRESCINE IMPORT ATP-BINDING PROTEIN POTA"/>
    <property type="match status" value="1"/>
</dbReference>
<dbReference type="eggNOG" id="COG3842">
    <property type="taxonomic scope" value="Bacteria"/>
</dbReference>
<name>N2AEC9_9FIRM</name>
<evidence type="ECO:0000259" key="4">
    <source>
        <dbReference type="PROSITE" id="PS50893"/>
    </source>
</evidence>
<dbReference type="HOGENOM" id="CLU_000604_1_1_9"/>
<evidence type="ECO:0000256" key="1">
    <source>
        <dbReference type="ARBA" id="ARBA00022448"/>
    </source>
</evidence>
<evidence type="ECO:0000256" key="2">
    <source>
        <dbReference type="ARBA" id="ARBA00022741"/>
    </source>
</evidence>
<dbReference type="EMBL" id="AQFT01000117">
    <property type="protein sequence ID" value="EMZ22769.1"/>
    <property type="molecule type" value="Genomic_DNA"/>
</dbReference>
<dbReference type="InterPro" id="IPR003439">
    <property type="entry name" value="ABC_transporter-like_ATP-bd"/>
</dbReference>
<sequence length="330" mass="37435">MSLEIHITKNLKNFRLHVNFSSRSDRIGILGASGSGKSMTLKCIAGIETPDEGMIRTPDHVFFDSAAKRNRKPQQRSVGYLFQNYALFPTMNAAQNIGSALKGKRAEKKKRVEELIERFRLSGLADRMPHELSGGQQQRVALARMLAAQPDVILLDEPFSALDVTLKDQMQREMQMLLEDFPGTVVLVSHSRDEIYRFSQEVLVLDQGEDLVCGRTRDIFERPVYREAARLTGCKNFSAVNRPDVRRDAHTYTIEAADWGILLHLRNPVPEEVSCIGYRAHDLIPVWGTRPDNSIRVAVAEQAHLPFEDKYYLLPEGDAAEKKPICWFVQ</sequence>
<keyword evidence="2" id="KW-0547">Nucleotide-binding</keyword>
<feature type="domain" description="ABC transporter" evidence="4">
    <location>
        <begin position="2"/>
        <end position="232"/>
    </location>
</feature>
<dbReference type="SUPFAM" id="SSF52540">
    <property type="entry name" value="P-loop containing nucleoside triphosphate hydrolases"/>
    <property type="match status" value="1"/>
</dbReference>
<dbReference type="PROSITE" id="PS00211">
    <property type="entry name" value="ABC_TRANSPORTER_1"/>
    <property type="match status" value="1"/>
</dbReference>
<dbReference type="PROSITE" id="PS50893">
    <property type="entry name" value="ABC_TRANSPORTER_2"/>
    <property type="match status" value="1"/>
</dbReference>
<dbReference type="Gene3D" id="3.40.50.300">
    <property type="entry name" value="P-loop containing nucleotide triphosphate hydrolases"/>
    <property type="match status" value="1"/>
</dbReference>
<dbReference type="PATRIC" id="fig|1235802.3.peg.4029"/>
<keyword evidence="6" id="KW-1185">Reference proteome</keyword>
<dbReference type="InterPro" id="IPR027417">
    <property type="entry name" value="P-loop_NTPase"/>
</dbReference>
<dbReference type="SMART" id="SM00382">
    <property type="entry name" value="AAA"/>
    <property type="match status" value="1"/>
</dbReference>
<protein>
    <recommendedName>
        <fullName evidence="4">ABC transporter domain-containing protein</fullName>
    </recommendedName>
</protein>
<dbReference type="PANTHER" id="PTHR42781:SF4">
    <property type="entry name" value="SPERMIDINE_PUTRESCINE IMPORT ATP-BINDING PROTEIN POTA"/>
    <property type="match status" value="1"/>
</dbReference>
<evidence type="ECO:0000313" key="6">
    <source>
        <dbReference type="Proteomes" id="UP000012589"/>
    </source>
</evidence>
<dbReference type="InterPro" id="IPR003593">
    <property type="entry name" value="AAA+_ATPase"/>
</dbReference>
<evidence type="ECO:0000256" key="3">
    <source>
        <dbReference type="ARBA" id="ARBA00022840"/>
    </source>
</evidence>
<organism evidence="5 6">
    <name type="scientific">Eubacterium plexicaudatum ASF492</name>
    <dbReference type="NCBI Taxonomy" id="1235802"/>
    <lineage>
        <taxon>Bacteria</taxon>
        <taxon>Bacillati</taxon>
        <taxon>Bacillota</taxon>
        <taxon>Clostridia</taxon>
        <taxon>Eubacteriales</taxon>
        <taxon>Eubacteriaceae</taxon>
        <taxon>Eubacterium</taxon>
    </lineage>
</organism>
<dbReference type="AlphaFoldDB" id="N2AEC9"/>